<dbReference type="InterPro" id="IPR027417">
    <property type="entry name" value="P-loop_NTPase"/>
</dbReference>
<reference evidence="2 3" key="1">
    <citation type="journal article" date="2016" name="Nat. Commun.">
        <title>Thousands of microbial genomes shed light on interconnected biogeochemical processes in an aquifer system.</title>
        <authorList>
            <person name="Anantharaman K."/>
            <person name="Brown C.T."/>
            <person name="Hug L.A."/>
            <person name="Sharon I."/>
            <person name="Castelle C.J."/>
            <person name="Probst A.J."/>
            <person name="Thomas B.C."/>
            <person name="Singh A."/>
            <person name="Wilkins M.J."/>
            <person name="Karaoz U."/>
            <person name="Brodie E.L."/>
            <person name="Williams K.H."/>
            <person name="Hubbard S.S."/>
            <person name="Banfield J.F."/>
        </authorList>
    </citation>
    <scope>NUCLEOTIDE SEQUENCE [LARGE SCALE GENOMIC DNA]</scope>
</reference>
<gene>
    <name evidence="2" type="ORF">A3A16_03595</name>
</gene>
<dbReference type="InterPro" id="IPR051396">
    <property type="entry name" value="Bact_Antivir_Def_Nuclease"/>
</dbReference>
<evidence type="ECO:0000259" key="1">
    <source>
        <dbReference type="Pfam" id="PF13175"/>
    </source>
</evidence>
<comment type="caution">
    <text evidence="2">The sequence shown here is derived from an EMBL/GenBank/DDBJ whole genome shotgun (WGS) entry which is preliminary data.</text>
</comment>
<evidence type="ECO:0000313" key="2">
    <source>
        <dbReference type="EMBL" id="OGY65674.1"/>
    </source>
</evidence>
<dbReference type="Gene3D" id="3.40.50.300">
    <property type="entry name" value="P-loop containing nucleotide triphosphate hydrolases"/>
    <property type="match status" value="2"/>
</dbReference>
<evidence type="ECO:0000313" key="3">
    <source>
        <dbReference type="Proteomes" id="UP000177942"/>
    </source>
</evidence>
<sequence length="389" mass="44237">MIKKIKITKLHKTIQKDFELELEQMTVITGENNSGKTNFIQAVNSRKDTKFTNAEFLDEKGVPLTPGIVYIAAENINPSDSESKSSAKTTGLIKNLSELFSNLGIKFEVENKEEITGYIENLIDKTNKNLHSFVGHDKHKLNLDLNKNELEPAIILQAIIKNIATLEDIIGDGDEKEMELDDLGQGTQRIIVASILKAYIDILVEGKKHTEKPILILFEEPEIYLHPKLKRTLNATLGNIANQPDHQVVITTHDPYFAYANLKDENSVIYSFFRDEKGNTDKKEPNAIFGIDDELLHIHLFEKVLRKAHVDKIISDKYLMDQDSPLDKYLKGYCNGETRDNVFPSGKTHNLALPLHIRHVIHHPLDVQNKFNDDDLEKSIKILNKILSE</sequence>
<organism evidence="2 3">
    <name type="scientific">Candidatus Harrisonbacteria bacterium RIFCSPLOWO2_01_FULL_44_18</name>
    <dbReference type="NCBI Taxonomy" id="1798407"/>
    <lineage>
        <taxon>Bacteria</taxon>
        <taxon>Candidatus Harrisoniibacteriota</taxon>
    </lineage>
</organism>
<dbReference type="Pfam" id="PF13175">
    <property type="entry name" value="AAA_15"/>
    <property type="match status" value="1"/>
</dbReference>
<dbReference type="PANTHER" id="PTHR43581:SF4">
    <property type="entry name" value="ATP_GTP PHOSPHATASE"/>
    <property type="match status" value="1"/>
</dbReference>
<dbReference type="EMBL" id="MHJJ01000007">
    <property type="protein sequence ID" value="OGY65674.1"/>
    <property type="molecule type" value="Genomic_DNA"/>
</dbReference>
<dbReference type="AlphaFoldDB" id="A0A1G1ZM90"/>
<dbReference type="PANTHER" id="PTHR43581">
    <property type="entry name" value="ATP/GTP PHOSPHATASE"/>
    <property type="match status" value="1"/>
</dbReference>
<dbReference type="Proteomes" id="UP000177942">
    <property type="component" value="Unassembled WGS sequence"/>
</dbReference>
<name>A0A1G1ZM90_9BACT</name>
<dbReference type="SUPFAM" id="SSF52540">
    <property type="entry name" value="P-loop containing nucleoside triphosphate hydrolases"/>
    <property type="match status" value="1"/>
</dbReference>
<accession>A0A1G1ZM90</accession>
<proteinExistence type="predicted"/>
<feature type="domain" description="Endonuclease GajA/Old nuclease/RecF-like AAA" evidence="1">
    <location>
        <begin position="73"/>
        <end position="258"/>
    </location>
</feature>
<dbReference type="InterPro" id="IPR041685">
    <property type="entry name" value="AAA_GajA/Old/RecF-like"/>
</dbReference>
<protein>
    <recommendedName>
        <fullName evidence="1">Endonuclease GajA/Old nuclease/RecF-like AAA domain-containing protein</fullName>
    </recommendedName>
</protein>